<keyword evidence="3" id="KW-1185">Reference proteome</keyword>
<dbReference type="EMBL" id="JACCBD010000001">
    <property type="protein sequence ID" value="NYD26037.1"/>
    <property type="molecule type" value="Genomic_DNA"/>
</dbReference>
<sequence>MAEPMKRDGLVLGMSEDEYHGGGSAELSSTGAKLLLEAPARFKHVVIDGNRTEKKAWDVGTAVHTKVLGTGSPVVAYPATVLAADGSVRDKAKVWAAEQRAAGMVPVKQRELDQINTVAESLLTHPTAKALLEAAGNSEASVFASCPEIGVRLRGRFDRLPDDLDVALDVKTVGQSGGAAESEFTRQIFNFGYDVQAGQYLDTLKYATGRDLDFAFIVVELTAPYLVNVITMTHTYLEMGRVKSMEARKRYRHGLDTGEWPG</sequence>
<dbReference type="Proteomes" id="UP000586095">
    <property type="component" value="Unassembled WGS sequence"/>
</dbReference>
<comment type="caution">
    <text evidence="2">The sequence shown here is derived from an EMBL/GenBank/DDBJ whole genome shotgun (WGS) entry which is preliminary data.</text>
</comment>
<gene>
    <name evidence="2" type="ORF">BJ960_000840</name>
</gene>
<evidence type="ECO:0000259" key="1">
    <source>
        <dbReference type="Pfam" id="PF12684"/>
    </source>
</evidence>
<dbReference type="InterPro" id="IPR024432">
    <property type="entry name" value="Put_RecE_PDDEXK-like_dom"/>
</dbReference>
<dbReference type="Pfam" id="PF12684">
    <property type="entry name" value="DUF3799"/>
    <property type="match status" value="1"/>
</dbReference>
<dbReference type="Gene3D" id="3.90.320.10">
    <property type="match status" value="1"/>
</dbReference>
<evidence type="ECO:0000313" key="3">
    <source>
        <dbReference type="Proteomes" id="UP000586095"/>
    </source>
</evidence>
<protein>
    <recommendedName>
        <fullName evidence="1">Putative exodeoxyribonuclease 8 PDDEXK-like domain-containing protein</fullName>
    </recommendedName>
</protein>
<organism evidence="2 3">
    <name type="scientific">Leucobacter aridicollis</name>
    <dbReference type="NCBI Taxonomy" id="283878"/>
    <lineage>
        <taxon>Bacteria</taxon>
        <taxon>Bacillati</taxon>
        <taxon>Actinomycetota</taxon>
        <taxon>Actinomycetes</taxon>
        <taxon>Micrococcales</taxon>
        <taxon>Microbacteriaceae</taxon>
        <taxon>Leucobacter</taxon>
    </lineage>
</organism>
<evidence type="ECO:0000313" key="2">
    <source>
        <dbReference type="EMBL" id="NYD26037.1"/>
    </source>
</evidence>
<proteinExistence type="predicted"/>
<feature type="domain" description="Putative exodeoxyribonuclease 8 PDDEXK-like" evidence="1">
    <location>
        <begin position="28"/>
        <end position="261"/>
    </location>
</feature>
<reference evidence="2 3" key="1">
    <citation type="submission" date="2020-07" db="EMBL/GenBank/DDBJ databases">
        <title>Sequencing the genomes of 1000 actinobacteria strains.</title>
        <authorList>
            <person name="Klenk H.-P."/>
        </authorList>
    </citation>
    <scope>NUCLEOTIDE SEQUENCE [LARGE SCALE GENOMIC DNA]</scope>
    <source>
        <strain evidence="2 3">DSM 17380</strain>
    </source>
</reference>
<dbReference type="InterPro" id="IPR011604">
    <property type="entry name" value="PDDEXK-like_dom_sf"/>
</dbReference>
<dbReference type="RefSeq" id="WP_185986379.1">
    <property type="nucleotide sequence ID" value="NZ_BAAALZ010000002.1"/>
</dbReference>
<name>A0A852R0H0_9MICO</name>
<dbReference type="AlphaFoldDB" id="A0A852R0H0"/>
<accession>A0A852R0H0</accession>